<dbReference type="HAMAP" id="MF_00320">
    <property type="entry name" value="RNApol_arch_Rpo3"/>
    <property type="match status" value="1"/>
</dbReference>
<dbReference type="GO" id="GO:0006366">
    <property type="term" value="P:transcription by RNA polymerase II"/>
    <property type="evidence" value="ECO:0007669"/>
    <property type="project" value="TreeGrafter"/>
</dbReference>
<gene>
    <name evidence="10" type="ORF">LAQU0_S10e03224g</name>
</gene>
<dbReference type="InterPro" id="IPR036643">
    <property type="entry name" value="RNApol_insert_sf"/>
</dbReference>
<dbReference type="FunFam" id="2.170.120.12:FF:000002">
    <property type="entry name" value="DNA-directed RNA polymerase II subunit RPB3"/>
    <property type="match status" value="1"/>
</dbReference>
<evidence type="ECO:0000256" key="8">
    <source>
        <dbReference type="SAM" id="MobiDB-lite"/>
    </source>
</evidence>
<evidence type="ECO:0000313" key="10">
    <source>
        <dbReference type="EMBL" id="CUS23561.1"/>
    </source>
</evidence>
<dbReference type="PANTHER" id="PTHR11800:SF2">
    <property type="entry name" value="DNA-DIRECTED RNA POLYMERASE II SUBUNIT RPB3"/>
    <property type="match status" value="1"/>
</dbReference>
<organism evidence="10 11">
    <name type="scientific">Lachancea quebecensis</name>
    <dbReference type="NCBI Taxonomy" id="1654605"/>
    <lineage>
        <taxon>Eukaryota</taxon>
        <taxon>Fungi</taxon>
        <taxon>Dikarya</taxon>
        <taxon>Ascomycota</taxon>
        <taxon>Saccharomycotina</taxon>
        <taxon>Saccharomycetes</taxon>
        <taxon>Saccharomycetales</taxon>
        <taxon>Saccharomycetaceae</taxon>
        <taxon>Lachancea</taxon>
    </lineage>
</organism>
<dbReference type="InterPro" id="IPR022842">
    <property type="entry name" value="RNAP_Rpo3/Rpb3/RPAC1"/>
</dbReference>
<dbReference type="CDD" id="cd07031">
    <property type="entry name" value="RNAP_II_RPB3"/>
    <property type="match status" value="1"/>
</dbReference>
<feature type="compositionally biased region" description="Polar residues" evidence="8">
    <location>
        <begin position="322"/>
        <end position="333"/>
    </location>
</feature>
<evidence type="ECO:0000256" key="4">
    <source>
        <dbReference type="ARBA" id="ARBA00023163"/>
    </source>
</evidence>
<dbReference type="InterPro" id="IPR001514">
    <property type="entry name" value="DNA-dir_RNA_pol_30-40kDasu_CS"/>
</dbReference>
<feature type="domain" description="DNA-directed RNA polymerase RpoA/D/Rpb3-type" evidence="9">
    <location>
        <begin position="17"/>
        <end position="261"/>
    </location>
</feature>
<keyword evidence="5" id="KW-0539">Nucleus</keyword>
<dbReference type="SMART" id="SM00662">
    <property type="entry name" value="RPOLD"/>
    <property type="match status" value="1"/>
</dbReference>
<evidence type="ECO:0000256" key="2">
    <source>
        <dbReference type="ARBA" id="ARBA00011730"/>
    </source>
</evidence>
<dbReference type="SUPFAM" id="SSF55257">
    <property type="entry name" value="RBP11-like subunits of RNA polymerase"/>
    <property type="match status" value="1"/>
</dbReference>
<dbReference type="InterPro" id="IPR036603">
    <property type="entry name" value="RBP11-like"/>
</dbReference>
<evidence type="ECO:0000256" key="7">
    <source>
        <dbReference type="ARBA" id="ARBA00072506"/>
    </source>
</evidence>
<reference evidence="11" key="1">
    <citation type="submission" date="2015-10" db="EMBL/GenBank/DDBJ databases">
        <authorList>
            <person name="Devillers H."/>
        </authorList>
    </citation>
    <scope>NUCLEOTIDE SEQUENCE [LARGE SCALE GENOMIC DNA]</scope>
</reference>
<evidence type="ECO:0000256" key="6">
    <source>
        <dbReference type="ARBA" id="ARBA00025804"/>
    </source>
</evidence>
<keyword evidence="3" id="KW-0240">DNA-directed RNA polymerase</keyword>
<accession>A0A0P1KWB1</accession>
<comment type="subcellular location">
    <subcellularLocation>
        <location evidence="1">Nucleus</location>
    </subcellularLocation>
</comment>
<dbReference type="Gene3D" id="3.30.1360.10">
    <property type="entry name" value="RNA polymerase, RBP11-like subunit"/>
    <property type="match status" value="1"/>
</dbReference>
<dbReference type="InterPro" id="IPR050518">
    <property type="entry name" value="Rpo3/RPB3_RNA_Pol_subunit"/>
</dbReference>
<comment type="similarity">
    <text evidence="6">Belongs to the archaeal Rpo3/eukaryotic RPB3 RNA polymerase subunit family.</text>
</comment>
<evidence type="ECO:0000259" key="9">
    <source>
        <dbReference type="SMART" id="SM00662"/>
    </source>
</evidence>
<proteinExistence type="inferred from homology"/>
<sequence length="333" mass="36130">MAEEGPQVKIREATKDNVDFILSNVDITMANSLRRVMIAEIPTIAIDSVEVETNTSVLADEFISHRLGLIPLQSSDINDLIYCRDCYCEDHCDRCSVVLTLQAVGESESTTNVYAKDLVIVSNLMGRNIGHPIIQDKDGNGVLICKLRKGQELKLKCVAKKGISKEHAKWSPAAAIEFEYDPWNKLKHTDYWHETDAAAEWPQSKNCEYEDPPNEDEAFDYNAKPSTFYMNVETVGSLTVDQVVVRGMKTLQDKVADILFSLKKMDQDKVNFGGTAGMVDQDGGAMPMEPDSGFAYGSGGPGNPGAGGGSGMGGGPAASFGHTGSSSGFDDAW</sequence>
<dbReference type="EMBL" id="LN890547">
    <property type="protein sequence ID" value="CUS23561.1"/>
    <property type="molecule type" value="Genomic_DNA"/>
</dbReference>
<dbReference type="GO" id="GO:0005665">
    <property type="term" value="C:RNA polymerase II, core complex"/>
    <property type="evidence" value="ECO:0007669"/>
    <property type="project" value="TreeGrafter"/>
</dbReference>
<name>A0A0P1KWB1_9SACH</name>
<dbReference type="InterPro" id="IPR011263">
    <property type="entry name" value="DNA-dir_RNA_pol_RpoA/D/Rpb3"/>
</dbReference>
<evidence type="ECO:0000256" key="1">
    <source>
        <dbReference type="ARBA" id="ARBA00004123"/>
    </source>
</evidence>
<comment type="subunit">
    <text evidence="2">Component of the RNA polymerase II (Pol II) complex consisting of 12 subunits.</text>
</comment>
<dbReference type="NCBIfam" id="NF001988">
    <property type="entry name" value="PRK00783.1"/>
    <property type="match status" value="1"/>
</dbReference>
<dbReference type="GO" id="GO:0003677">
    <property type="term" value="F:DNA binding"/>
    <property type="evidence" value="ECO:0007669"/>
    <property type="project" value="InterPro"/>
</dbReference>
<dbReference type="Pfam" id="PF01000">
    <property type="entry name" value="RNA_pol_A_bac"/>
    <property type="match status" value="1"/>
</dbReference>
<dbReference type="OrthoDB" id="270173at2759"/>
<protein>
    <recommendedName>
        <fullName evidence="7">DNA-directed RNA polymerase II subunit RPB3</fullName>
    </recommendedName>
</protein>
<keyword evidence="11" id="KW-1185">Reference proteome</keyword>
<dbReference type="Pfam" id="PF01193">
    <property type="entry name" value="RNA_pol_L"/>
    <property type="match status" value="1"/>
</dbReference>
<dbReference type="PROSITE" id="PS00446">
    <property type="entry name" value="RNA_POL_D_30KD"/>
    <property type="match status" value="1"/>
</dbReference>
<dbReference type="Gene3D" id="2.170.120.12">
    <property type="entry name" value="DNA-directed RNA polymerase, insert domain"/>
    <property type="match status" value="1"/>
</dbReference>
<dbReference type="InterPro" id="IPR011262">
    <property type="entry name" value="DNA-dir_RNA_pol_insert"/>
</dbReference>
<keyword evidence="4" id="KW-0804">Transcription</keyword>
<feature type="region of interest" description="Disordered" evidence="8">
    <location>
        <begin position="281"/>
        <end position="333"/>
    </location>
</feature>
<feature type="compositionally biased region" description="Gly residues" evidence="8">
    <location>
        <begin position="296"/>
        <end position="316"/>
    </location>
</feature>
<dbReference type="AlphaFoldDB" id="A0A0P1KWB1"/>
<dbReference type="PANTHER" id="PTHR11800">
    <property type="entry name" value="DNA-DIRECTED RNA POLYMERASE"/>
    <property type="match status" value="1"/>
</dbReference>
<evidence type="ECO:0000256" key="5">
    <source>
        <dbReference type="ARBA" id="ARBA00023242"/>
    </source>
</evidence>
<evidence type="ECO:0000313" key="11">
    <source>
        <dbReference type="Proteomes" id="UP000236544"/>
    </source>
</evidence>
<dbReference type="GO" id="GO:0003899">
    <property type="term" value="F:DNA-directed RNA polymerase activity"/>
    <property type="evidence" value="ECO:0007669"/>
    <property type="project" value="InterPro"/>
</dbReference>
<dbReference type="SUPFAM" id="SSF56553">
    <property type="entry name" value="Insert subdomain of RNA polymerase alpha subunit"/>
    <property type="match status" value="1"/>
</dbReference>
<evidence type="ECO:0000256" key="3">
    <source>
        <dbReference type="ARBA" id="ARBA00022478"/>
    </source>
</evidence>
<dbReference type="GO" id="GO:0046983">
    <property type="term" value="F:protein dimerization activity"/>
    <property type="evidence" value="ECO:0007669"/>
    <property type="project" value="InterPro"/>
</dbReference>
<dbReference type="Proteomes" id="UP000236544">
    <property type="component" value="Unassembled WGS sequence"/>
</dbReference>